<sequence length="109" mass="12090">MQEHKPEAGKAGTSSAYFNGCLCGPCKFAGAKLRTEGNHDDWEAGKTRKPPLFVRGDRKTPFDPEDPRHGGVSAYTMGCRCPRCDFAGVFYRSERKAGRKLPKGWRAPK</sequence>
<dbReference type="KEGG" id="vg:54997698"/>
<feature type="compositionally biased region" description="Basic and acidic residues" evidence="1">
    <location>
        <begin position="37"/>
        <end position="46"/>
    </location>
</feature>
<dbReference type="GeneID" id="54997698"/>
<evidence type="ECO:0000313" key="3">
    <source>
        <dbReference type="Proteomes" id="UP000260367"/>
    </source>
</evidence>
<feature type="region of interest" description="Disordered" evidence="1">
    <location>
        <begin position="37"/>
        <end position="70"/>
    </location>
</feature>
<keyword evidence="3" id="KW-1185">Reference proteome</keyword>
<evidence type="ECO:0000256" key="1">
    <source>
        <dbReference type="SAM" id="MobiDB-lite"/>
    </source>
</evidence>
<organism evidence="2 3">
    <name type="scientific">Microbacterium phage Eden</name>
    <dbReference type="NCBI Taxonomy" id="2250289"/>
    <lineage>
        <taxon>Viruses</taxon>
        <taxon>Duplodnaviria</taxon>
        <taxon>Heunggongvirae</taxon>
        <taxon>Uroviricota</taxon>
        <taxon>Caudoviricetes</taxon>
        <taxon>Edenvirus</taxon>
        <taxon>Edenvirus eden</taxon>
    </lineage>
</organism>
<gene>
    <name evidence="2" type="primary">49</name>
    <name evidence="2" type="ORF">SEA_EDEN_49</name>
</gene>
<dbReference type="RefSeq" id="YP_009806828.1">
    <property type="nucleotide sequence ID" value="NC_048017.1"/>
</dbReference>
<protein>
    <submittedName>
        <fullName evidence="2">Uncharacterized protein</fullName>
    </submittedName>
</protein>
<accession>A0A345KWE2</accession>
<evidence type="ECO:0000313" key="2">
    <source>
        <dbReference type="EMBL" id="AXH47344.1"/>
    </source>
</evidence>
<feature type="compositionally biased region" description="Basic and acidic residues" evidence="1">
    <location>
        <begin position="55"/>
        <end position="69"/>
    </location>
</feature>
<reference evidence="3" key="1">
    <citation type="submission" date="2018-06" db="EMBL/GenBank/DDBJ databases">
        <authorList>
            <person name="Zhirakovskaya E."/>
        </authorList>
    </citation>
    <scope>NUCLEOTIDE SEQUENCE [LARGE SCALE GENOMIC DNA]</scope>
</reference>
<dbReference type="EMBL" id="MH509447">
    <property type="protein sequence ID" value="AXH47344.1"/>
    <property type="molecule type" value="Genomic_DNA"/>
</dbReference>
<proteinExistence type="predicted"/>
<dbReference type="Proteomes" id="UP000260367">
    <property type="component" value="Segment"/>
</dbReference>
<name>A0A345KWE2_9CAUD</name>